<evidence type="ECO:0000313" key="3">
    <source>
        <dbReference type="EMBL" id="MFC0531834.1"/>
    </source>
</evidence>
<dbReference type="Proteomes" id="UP001589867">
    <property type="component" value="Unassembled WGS sequence"/>
</dbReference>
<feature type="transmembrane region" description="Helical" evidence="2">
    <location>
        <begin position="32"/>
        <end position="56"/>
    </location>
</feature>
<evidence type="ECO:0008006" key="5">
    <source>
        <dbReference type="Google" id="ProtNLM"/>
    </source>
</evidence>
<protein>
    <recommendedName>
        <fullName evidence="5">Major facilitator superfamily (MFS) profile domain-containing protein</fullName>
    </recommendedName>
</protein>
<feature type="region of interest" description="Disordered" evidence="1">
    <location>
        <begin position="80"/>
        <end position="101"/>
    </location>
</feature>
<comment type="caution">
    <text evidence="3">The sequence shown here is derived from an EMBL/GenBank/DDBJ whole genome shotgun (WGS) entry which is preliminary data.</text>
</comment>
<name>A0ABV6MB62_9ACTN</name>
<keyword evidence="2" id="KW-1133">Transmembrane helix</keyword>
<keyword evidence="4" id="KW-1185">Reference proteome</keyword>
<dbReference type="RefSeq" id="WP_377256955.1">
    <property type="nucleotide sequence ID" value="NZ_JBHLUH010000061.1"/>
</dbReference>
<feature type="transmembrane region" description="Helical" evidence="2">
    <location>
        <begin position="63"/>
        <end position="83"/>
    </location>
</feature>
<organism evidence="3 4">
    <name type="scientific">Phytohabitans kaempferiae</name>
    <dbReference type="NCBI Taxonomy" id="1620943"/>
    <lineage>
        <taxon>Bacteria</taxon>
        <taxon>Bacillati</taxon>
        <taxon>Actinomycetota</taxon>
        <taxon>Actinomycetes</taxon>
        <taxon>Micromonosporales</taxon>
        <taxon>Micromonosporaceae</taxon>
    </lineage>
</organism>
<evidence type="ECO:0000256" key="1">
    <source>
        <dbReference type="SAM" id="MobiDB-lite"/>
    </source>
</evidence>
<sequence>MSTQSAGRLPWTLVAAVTAVQARTPHALLGRVAATASTAMFGPIVLAIPLGSALVGLGSRPSLLAAALACLATAAVATGRTAAAGPPDRPTAPPPGSRAAR</sequence>
<accession>A0ABV6MB62</accession>
<dbReference type="EMBL" id="JBHLUH010000061">
    <property type="protein sequence ID" value="MFC0531834.1"/>
    <property type="molecule type" value="Genomic_DNA"/>
</dbReference>
<feature type="compositionally biased region" description="Pro residues" evidence="1">
    <location>
        <begin position="87"/>
        <end position="101"/>
    </location>
</feature>
<reference evidence="3 4" key="1">
    <citation type="submission" date="2024-09" db="EMBL/GenBank/DDBJ databases">
        <authorList>
            <person name="Sun Q."/>
            <person name="Mori K."/>
        </authorList>
    </citation>
    <scope>NUCLEOTIDE SEQUENCE [LARGE SCALE GENOMIC DNA]</scope>
    <source>
        <strain evidence="3 4">TBRC 3947</strain>
    </source>
</reference>
<keyword evidence="2" id="KW-0472">Membrane</keyword>
<evidence type="ECO:0000313" key="4">
    <source>
        <dbReference type="Proteomes" id="UP001589867"/>
    </source>
</evidence>
<evidence type="ECO:0000256" key="2">
    <source>
        <dbReference type="SAM" id="Phobius"/>
    </source>
</evidence>
<keyword evidence="2" id="KW-0812">Transmembrane</keyword>
<proteinExistence type="predicted"/>
<gene>
    <name evidence="3" type="ORF">ACFFIA_29715</name>
</gene>